<comment type="caution">
    <text evidence="1">The sequence shown here is derived from an EMBL/GenBank/DDBJ whole genome shotgun (WGS) entry which is preliminary data.</text>
</comment>
<evidence type="ECO:0000313" key="2">
    <source>
        <dbReference type="Proteomes" id="UP000828390"/>
    </source>
</evidence>
<protein>
    <submittedName>
        <fullName evidence="1">Uncharacterized protein</fullName>
    </submittedName>
</protein>
<dbReference type="Proteomes" id="UP000828390">
    <property type="component" value="Unassembled WGS sequence"/>
</dbReference>
<reference evidence="1" key="1">
    <citation type="journal article" date="2019" name="bioRxiv">
        <title>The Genome of the Zebra Mussel, Dreissena polymorpha: A Resource for Invasive Species Research.</title>
        <authorList>
            <person name="McCartney M.A."/>
            <person name="Auch B."/>
            <person name="Kono T."/>
            <person name="Mallez S."/>
            <person name="Zhang Y."/>
            <person name="Obille A."/>
            <person name="Becker A."/>
            <person name="Abrahante J.E."/>
            <person name="Garbe J."/>
            <person name="Badalamenti J.P."/>
            <person name="Herman A."/>
            <person name="Mangelson H."/>
            <person name="Liachko I."/>
            <person name="Sullivan S."/>
            <person name="Sone E.D."/>
            <person name="Koren S."/>
            <person name="Silverstein K.A.T."/>
            <person name="Beckman K.B."/>
            <person name="Gohl D.M."/>
        </authorList>
    </citation>
    <scope>NUCLEOTIDE SEQUENCE</scope>
    <source>
        <strain evidence="1">Duluth1</strain>
        <tissue evidence="1">Whole animal</tissue>
    </source>
</reference>
<keyword evidence="2" id="KW-1185">Reference proteome</keyword>
<reference evidence="1" key="2">
    <citation type="submission" date="2020-11" db="EMBL/GenBank/DDBJ databases">
        <authorList>
            <person name="McCartney M.A."/>
            <person name="Auch B."/>
            <person name="Kono T."/>
            <person name="Mallez S."/>
            <person name="Becker A."/>
            <person name="Gohl D.M."/>
            <person name="Silverstein K.A.T."/>
            <person name="Koren S."/>
            <person name="Bechman K.B."/>
            <person name="Herman A."/>
            <person name="Abrahante J.E."/>
            <person name="Garbe J."/>
        </authorList>
    </citation>
    <scope>NUCLEOTIDE SEQUENCE</scope>
    <source>
        <strain evidence="1">Duluth1</strain>
        <tissue evidence="1">Whole animal</tissue>
    </source>
</reference>
<accession>A0A9D4C3D7</accession>
<organism evidence="1 2">
    <name type="scientific">Dreissena polymorpha</name>
    <name type="common">Zebra mussel</name>
    <name type="synonym">Mytilus polymorpha</name>
    <dbReference type="NCBI Taxonomy" id="45954"/>
    <lineage>
        <taxon>Eukaryota</taxon>
        <taxon>Metazoa</taxon>
        <taxon>Spiralia</taxon>
        <taxon>Lophotrochozoa</taxon>
        <taxon>Mollusca</taxon>
        <taxon>Bivalvia</taxon>
        <taxon>Autobranchia</taxon>
        <taxon>Heteroconchia</taxon>
        <taxon>Euheterodonta</taxon>
        <taxon>Imparidentia</taxon>
        <taxon>Neoheterodontei</taxon>
        <taxon>Myida</taxon>
        <taxon>Dreissenoidea</taxon>
        <taxon>Dreissenidae</taxon>
        <taxon>Dreissena</taxon>
    </lineage>
</organism>
<evidence type="ECO:0000313" key="1">
    <source>
        <dbReference type="EMBL" id="KAH3716455.1"/>
    </source>
</evidence>
<name>A0A9D4C3D7_DREPO</name>
<dbReference type="EMBL" id="JAIWYP010000013">
    <property type="protein sequence ID" value="KAH3716455.1"/>
    <property type="molecule type" value="Genomic_DNA"/>
</dbReference>
<dbReference type="AlphaFoldDB" id="A0A9D4C3D7"/>
<sequence>MITRLYFKHQIYSVFTYKIIITTRLYVSNSIPVRMEPTKKPDDVAVNSHEAVSRFLPTINRRSENVGPNRASTQP</sequence>
<gene>
    <name evidence="1" type="ORF">DPMN_059178</name>
</gene>
<proteinExistence type="predicted"/>